<gene>
    <name evidence="2" type="ORF">P8A22_00350</name>
</gene>
<keyword evidence="3" id="KW-1185">Reference proteome</keyword>
<evidence type="ECO:0000313" key="3">
    <source>
        <dbReference type="Proteomes" id="UP001229952"/>
    </source>
</evidence>
<feature type="region of interest" description="Disordered" evidence="1">
    <location>
        <begin position="101"/>
        <end position="123"/>
    </location>
</feature>
<evidence type="ECO:0000313" key="2">
    <source>
        <dbReference type="EMBL" id="WLQ38638.1"/>
    </source>
</evidence>
<dbReference type="EMBL" id="CP120992">
    <property type="protein sequence ID" value="WLQ38638.1"/>
    <property type="molecule type" value="Genomic_DNA"/>
</dbReference>
<dbReference type="Proteomes" id="UP001229952">
    <property type="component" value="Chromosome"/>
</dbReference>
<organism evidence="2 3">
    <name type="scientific">Streptomyces laculatispora</name>
    <dbReference type="NCBI Taxonomy" id="887464"/>
    <lineage>
        <taxon>Bacteria</taxon>
        <taxon>Bacillati</taxon>
        <taxon>Actinomycetota</taxon>
        <taxon>Actinomycetes</taxon>
        <taxon>Kitasatosporales</taxon>
        <taxon>Streptomycetaceae</taxon>
        <taxon>Streptomyces</taxon>
    </lineage>
</organism>
<sequence length="123" mass="12792">MNPGTRRLGAGLTGALICSVTLALGDCGVLSTKEERRFAETLTDEHYPGMLEVIDRGCGGWTRERSAGSPGTCSTASGRTARSGAWGGRAVVVTTDVRGEPVGEVRPAGTVREGRGPLRLPPL</sequence>
<proteinExistence type="predicted"/>
<reference evidence="2 3" key="1">
    <citation type="submission" date="2023-03" db="EMBL/GenBank/DDBJ databases">
        <title>Isolation and description of six Streptomyces strains from soil environments, able to metabolize different microbial glucans.</title>
        <authorList>
            <person name="Widen T."/>
            <person name="Larsbrink J."/>
        </authorList>
    </citation>
    <scope>NUCLEOTIDE SEQUENCE [LARGE SCALE GENOMIC DNA]</scope>
    <source>
        <strain evidence="2 3">Mut2</strain>
    </source>
</reference>
<evidence type="ECO:0000256" key="1">
    <source>
        <dbReference type="SAM" id="MobiDB-lite"/>
    </source>
</evidence>
<name>A0ABY9HXF4_9ACTN</name>
<protein>
    <submittedName>
        <fullName evidence="2">Uncharacterized protein</fullName>
    </submittedName>
</protein>
<dbReference type="RefSeq" id="WP_306085345.1">
    <property type="nucleotide sequence ID" value="NZ_CP120992.1"/>
</dbReference>
<accession>A0ABY9HXF4</accession>